<feature type="domain" description="Glycosyltransferase subfamily 4-like N-terminal" evidence="4">
    <location>
        <begin position="25"/>
        <end position="186"/>
    </location>
</feature>
<organism evidence="5 6">
    <name type="scientific">Rheinheimera muenzenbergensis</name>
    <dbReference type="NCBI Taxonomy" id="1193628"/>
    <lineage>
        <taxon>Bacteria</taxon>
        <taxon>Pseudomonadati</taxon>
        <taxon>Pseudomonadota</taxon>
        <taxon>Gammaproteobacteria</taxon>
        <taxon>Chromatiales</taxon>
        <taxon>Chromatiaceae</taxon>
        <taxon>Rheinheimera</taxon>
    </lineage>
</organism>
<reference evidence="5 6" key="1">
    <citation type="journal article" date="2023" name="Ecotoxicol. Environ. Saf.">
        <title>Mercury remediation potential of mercury-resistant strain Rheinheimera metallidurans sp. nov. isolated from a municipal waste dumping site.</title>
        <authorList>
            <person name="Yadav V."/>
            <person name="Manjhi A."/>
            <person name="Vadakedath N."/>
        </authorList>
    </citation>
    <scope>NUCLEOTIDE SEQUENCE [LARGE SCALE GENOMIC DNA]</scope>
    <source>
        <strain evidence="5 6">E-49</strain>
    </source>
</reference>
<evidence type="ECO:0000259" key="4">
    <source>
        <dbReference type="Pfam" id="PF13439"/>
    </source>
</evidence>
<dbReference type="CDD" id="cd03811">
    <property type="entry name" value="GT4_GT28_WabH-like"/>
    <property type="match status" value="1"/>
</dbReference>
<accession>A0ABU8C1W5</accession>
<dbReference type="PANTHER" id="PTHR12526">
    <property type="entry name" value="GLYCOSYLTRANSFERASE"/>
    <property type="match status" value="1"/>
</dbReference>
<dbReference type="InterPro" id="IPR028098">
    <property type="entry name" value="Glyco_trans_4-like_N"/>
</dbReference>
<evidence type="ECO:0000256" key="1">
    <source>
        <dbReference type="ARBA" id="ARBA00022676"/>
    </source>
</evidence>
<dbReference type="InterPro" id="IPR001296">
    <property type="entry name" value="Glyco_trans_1"/>
</dbReference>
<dbReference type="Pfam" id="PF00534">
    <property type="entry name" value="Glycos_transf_1"/>
    <property type="match status" value="1"/>
</dbReference>
<dbReference type="Gene3D" id="3.40.50.2000">
    <property type="entry name" value="Glycogen Phosphorylase B"/>
    <property type="match status" value="2"/>
</dbReference>
<keyword evidence="6" id="KW-1185">Reference proteome</keyword>
<dbReference type="RefSeq" id="WP_335734264.1">
    <property type="nucleotide sequence ID" value="NZ_JALAAR010000001.1"/>
</dbReference>
<comment type="caution">
    <text evidence="5">The sequence shown here is derived from an EMBL/GenBank/DDBJ whole genome shotgun (WGS) entry which is preliminary data.</text>
</comment>
<dbReference type="Pfam" id="PF13439">
    <property type="entry name" value="Glyco_transf_4"/>
    <property type="match status" value="1"/>
</dbReference>
<evidence type="ECO:0000256" key="2">
    <source>
        <dbReference type="ARBA" id="ARBA00022679"/>
    </source>
</evidence>
<evidence type="ECO:0000313" key="6">
    <source>
        <dbReference type="Proteomes" id="UP001375382"/>
    </source>
</evidence>
<dbReference type="EMBL" id="JALAAR010000001">
    <property type="protein sequence ID" value="MEH8015844.1"/>
    <property type="molecule type" value="Genomic_DNA"/>
</dbReference>
<feature type="domain" description="Glycosyl transferase family 1" evidence="3">
    <location>
        <begin position="204"/>
        <end position="344"/>
    </location>
</feature>
<gene>
    <name evidence="5" type="ORF">MN202_01245</name>
</gene>
<sequence>MTTDSEKLKPHKQKCSLLISSLSGGGAEGVCVTVANGLAELGWQVELVVLHLNDAVHLARVSEQVTLVNLNVLQARYVFKPLRQYLRIAAPDKVLAFNYELTMATVLIRGLYGFKFDLIARNINTISRNMQSYGRSVKGRIFSILLKSLYKKADFVINQSQGMQQDLLACMPQFAGRCSVINNPVSPIYEHLSDDFLLSDKAAEHYILCVGRLEQQKAFHQAISAFSEIAAEFPLLRLKFVGKGSLEQALQLQAQQLGIADRVDFAGFHQQLLPFYKNAQLTLLTSLYEGFPNVLVESISCGTAVVSVDCPSGPAEIIQPGINGVLVRKGESIAQALRTVLQLPCYTDALKVKATAQPFTQIAILRRYEQVLNNVDNR</sequence>
<dbReference type="SUPFAM" id="SSF53756">
    <property type="entry name" value="UDP-Glycosyltransferase/glycogen phosphorylase"/>
    <property type="match status" value="1"/>
</dbReference>
<dbReference type="Proteomes" id="UP001375382">
    <property type="component" value="Unassembled WGS sequence"/>
</dbReference>
<keyword evidence="2" id="KW-0808">Transferase</keyword>
<evidence type="ECO:0000313" key="5">
    <source>
        <dbReference type="EMBL" id="MEH8015844.1"/>
    </source>
</evidence>
<name>A0ABU8C1W5_9GAMM</name>
<dbReference type="PANTHER" id="PTHR12526:SF510">
    <property type="entry name" value="D-INOSITOL 3-PHOSPHATE GLYCOSYLTRANSFERASE"/>
    <property type="match status" value="1"/>
</dbReference>
<evidence type="ECO:0000259" key="3">
    <source>
        <dbReference type="Pfam" id="PF00534"/>
    </source>
</evidence>
<keyword evidence="1" id="KW-0328">Glycosyltransferase</keyword>
<protein>
    <submittedName>
        <fullName evidence="5">Glycosyltransferase</fullName>
    </submittedName>
</protein>
<proteinExistence type="predicted"/>